<evidence type="ECO:0000256" key="3">
    <source>
        <dbReference type="PROSITE-ProRule" id="PRU00708"/>
    </source>
</evidence>
<organism evidence="4 5">
    <name type="scientific">Perilla frutescens var. hirtella</name>
    <name type="common">Perilla citriodora</name>
    <name type="synonym">Perilla setoyensis</name>
    <dbReference type="NCBI Taxonomy" id="608512"/>
    <lineage>
        <taxon>Eukaryota</taxon>
        <taxon>Viridiplantae</taxon>
        <taxon>Streptophyta</taxon>
        <taxon>Embryophyta</taxon>
        <taxon>Tracheophyta</taxon>
        <taxon>Spermatophyta</taxon>
        <taxon>Magnoliopsida</taxon>
        <taxon>eudicotyledons</taxon>
        <taxon>Gunneridae</taxon>
        <taxon>Pentapetalae</taxon>
        <taxon>asterids</taxon>
        <taxon>lamiids</taxon>
        <taxon>Lamiales</taxon>
        <taxon>Lamiaceae</taxon>
        <taxon>Nepetoideae</taxon>
        <taxon>Elsholtzieae</taxon>
        <taxon>Perilla</taxon>
    </lineage>
</organism>
<evidence type="ECO:0000256" key="1">
    <source>
        <dbReference type="ARBA" id="ARBA00006643"/>
    </source>
</evidence>
<dbReference type="InterPro" id="IPR011990">
    <property type="entry name" value="TPR-like_helical_dom_sf"/>
</dbReference>
<comment type="caution">
    <text evidence="4">The sequence shown here is derived from an EMBL/GenBank/DDBJ whole genome shotgun (WGS) entry which is preliminary data.</text>
</comment>
<name>A0AAD4JIL3_PERFH</name>
<dbReference type="Proteomes" id="UP001190926">
    <property type="component" value="Unassembled WGS sequence"/>
</dbReference>
<sequence length="689" mass="77124">MARNSLLYSNKLSLTHSSSSFAKLLETCTKSKSSSDVRAIHACIIKSQFSDEVFINNRLVDVYGKCGYLRYARKLFHKMPMINVFSYNSIIGALTVSGSIDEAERIFISMPEPDQCSWNLMISGFAQLELFDRSLEHFGKMHYENFVLNEYSYGSALSACAGLRDVVMGMQIHASLAKSRFMSDVYMGSALIDMYGKCGDVECAEKAFDGMTSRNTVTWNSMITCYEQNGPASEAMDVFLEMMECGVQPDEKTLASIVSACASLCAVKEGRAIHAQVVKFDKLCNDLVISNALVDMYAKCRMIKEARWLFDRMPIRNVVSETSMVSGYAKAASVETARSMFCKMMERNVVSWNALIAGYTQNGDNEEALGLFLLLKRESIWPTHYTFGNLLNACANLADLKLGRQAHTHVMKQGFRFQNGPEPDVFVGNSLIDMYMKCGSVEDASNAFKTMIERDVVSFNAMIVGFAQNGQGTEALKLFRQLLESREKPDHVTMIGVLCACSHAGLVEEGHHYFESMSKEYGLEPQKDHYTCMVDLLGRAGRLTEAKNLVVSMPIPPDGVVWGSLLAACKVHGDIDLGNFVAQKLMEIDPKNSGPYVLLSNMYAEIGKWRDVTRVRKLMRRQGVVKQPGCSWIEIGSHMHVFMAKDTRHSQKREIYSVLRILTKTMKLTGPNIIDFDADEEHNKLEFCG</sequence>
<keyword evidence="5" id="KW-1185">Reference proteome</keyword>
<dbReference type="PANTHER" id="PTHR47926">
    <property type="entry name" value="PENTATRICOPEPTIDE REPEAT-CONTAINING PROTEIN"/>
    <property type="match status" value="1"/>
</dbReference>
<dbReference type="FunFam" id="1.25.40.10:FF:000442">
    <property type="entry name" value="Pentatricopeptide repeat-containing protein At3g49710"/>
    <property type="match status" value="1"/>
</dbReference>
<feature type="repeat" description="PPR" evidence="3">
    <location>
        <begin position="348"/>
        <end position="382"/>
    </location>
</feature>
<feature type="repeat" description="PPR" evidence="3">
    <location>
        <begin position="455"/>
        <end position="489"/>
    </location>
</feature>
<evidence type="ECO:0000313" key="5">
    <source>
        <dbReference type="Proteomes" id="UP001190926"/>
    </source>
</evidence>
<accession>A0AAD4JIL3</accession>
<dbReference type="FunFam" id="1.25.40.10:FF:000031">
    <property type="entry name" value="Pentatricopeptide repeat-containing protein mitochondrial"/>
    <property type="match status" value="1"/>
</dbReference>
<dbReference type="InterPro" id="IPR046848">
    <property type="entry name" value="E_motif"/>
</dbReference>
<dbReference type="Gene3D" id="1.25.40.10">
    <property type="entry name" value="Tetratricopeptide repeat domain"/>
    <property type="match status" value="5"/>
</dbReference>
<keyword evidence="2" id="KW-0677">Repeat</keyword>
<reference evidence="4 5" key="1">
    <citation type="journal article" date="2021" name="Nat. Commun.">
        <title>Incipient diploidization of the medicinal plant Perilla within 10,000 years.</title>
        <authorList>
            <person name="Zhang Y."/>
            <person name="Shen Q."/>
            <person name="Leng L."/>
            <person name="Zhang D."/>
            <person name="Chen S."/>
            <person name="Shi Y."/>
            <person name="Ning Z."/>
            <person name="Chen S."/>
        </authorList>
    </citation>
    <scope>NUCLEOTIDE SEQUENCE [LARGE SCALE GENOMIC DNA]</scope>
    <source>
        <strain evidence="5">cv. PC099</strain>
    </source>
</reference>
<dbReference type="GO" id="GO:0003723">
    <property type="term" value="F:RNA binding"/>
    <property type="evidence" value="ECO:0007669"/>
    <property type="project" value="InterPro"/>
</dbReference>
<evidence type="ECO:0000313" key="4">
    <source>
        <dbReference type="EMBL" id="KAH6833730.1"/>
    </source>
</evidence>
<dbReference type="AlphaFoldDB" id="A0AAD4JIL3"/>
<dbReference type="PANTHER" id="PTHR47926:SF433">
    <property type="entry name" value="PENTATRICOPEPTIDE REPEAT-CONTAINING PROTEIN"/>
    <property type="match status" value="1"/>
</dbReference>
<dbReference type="InterPro" id="IPR002885">
    <property type="entry name" value="PPR_rpt"/>
</dbReference>
<dbReference type="InterPro" id="IPR046960">
    <property type="entry name" value="PPR_At4g14850-like_plant"/>
</dbReference>
<dbReference type="EMBL" id="SDAM02000055">
    <property type="protein sequence ID" value="KAH6833730.1"/>
    <property type="molecule type" value="Genomic_DNA"/>
</dbReference>
<dbReference type="SUPFAM" id="SSF48452">
    <property type="entry name" value="TPR-like"/>
    <property type="match status" value="2"/>
</dbReference>
<dbReference type="FunFam" id="1.25.40.10:FF:001181">
    <property type="entry name" value="PPR containing plant-like protein"/>
    <property type="match status" value="1"/>
</dbReference>
<feature type="repeat" description="PPR" evidence="3">
    <location>
        <begin position="215"/>
        <end position="249"/>
    </location>
</feature>
<dbReference type="Pfam" id="PF20431">
    <property type="entry name" value="E_motif"/>
    <property type="match status" value="1"/>
</dbReference>
<dbReference type="PROSITE" id="PS51375">
    <property type="entry name" value="PPR"/>
    <property type="match status" value="6"/>
</dbReference>
<dbReference type="FunFam" id="1.25.40.10:FF:000073">
    <property type="entry name" value="Pentatricopeptide repeat-containing protein chloroplastic"/>
    <property type="match status" value="1"/>
</dbReference>
<evidence type="ECO:0000256" key="2">
    <source>
        <dbReference type="ARBA" id="ARBA00022737"/>
    </source>
</evidence>
<protein>
    <submittedName>
        <fullName evidence="4">Pentatricopeptide repeat superfamily protein</fullName>
    </submittedName>
</protein>
<dbReference type="FunFam" id="1.25.40.10:FF:000366">
    <property type="entry name" value="Pentatricopeptide (PPR) repeat-containing protein"/>
    <property type="match status" value="1"/>
</dbReference>
<dbReference type="Pfam" id="PF13041">
    <property type="entry name" value="PPR_2"/>
    <property type="match status" value="3"/>
</dbReference>
<dbReference type="GO" id="GO:0009451">
    <property type="term" value="P:RNA modification"/>
    <property type="evidence" value="ECO:0007669"/>
    <property type="project" value="InterPro"/>
</dbReference>
<feature type="repeat" description="PPR" evidence="3">
    <location>
        <begin position="286"/>
        <end position="320"/>
    </location>
</feature>
<proteinExistence type="inferred from homology"/>
<feature type="repeat" description="PPR" evidence="3">
    <location>
        <begin position="83"/>
        <end position="117"/>
    </location>
</feature>
<gene>
    <name evidence="4" type="ORF">C2S53_009656</name>
</gene>
<feature type="repeat" description="PPR" evidence="3">
    <location>
        <begin position="424"/>
        <end position="454"/>
    </location>
</feature>
<dbReference type="NCBIfam" id="TIGR00756">
    <property type="entry name" value="PPR"/>
    <property type="match status" value="5"/>
</dbReference>
<comment type="similarity">
    <text evidence="1">Belongs to the PPR family. PCMP-H subfamily.</text>
</comment>
<dbReference type="Pfam" id="PF01535">
    <property type="entry name" value="PPR"/>
    <property type="match status" value="5"/>
</dbReference>